<evidence type="ECO:0000259" key="3">
    <source>
        <dbReference type="Pfam" id="PF19278"/>
    </source>
</evidence>
<dbReference type="InterPro" id="IPR045079">
    <property type="entry name" value="Oxoprolinase-like"/>
</dbReference>
<feature type="domain" description="Hydantoinase A/oxoprolinase" evidence="1">
    <location>
        <begin position="209"/>
        <end position="508"/>
    </location>
</feature>
<dbReference type="Proteomes" id="UP000315321">
    <property type="component" value="Unassembled WGS sequence"/>
</dbReference>
<dbReference type="PANTHER" id="PTHR11365:SF23">
    <property type="entry name" value="HYPOTHETICAL 5-OXOPROLINASE (EUROFUNG)-RELATED"/>
    <property type="match status" value="1"/>
</dbReference>
<evidence type="ECO:0000259" key="1">
    <source>
        <dbReference type="Pfam" id="PF01968"/>
    </source>
</evidence>
<evidence type="ECO:0000259" key="2">
    <source>
        <dbReference type="Pfam" id="PF05378"/>
    </source>
</evidence>
<dbReference type="Pfam" id="PF01968">
    <property type="entry name" value="Hydantoinase_A"/>
    <property type="match status" value="1"/>
</dbReference>
<organism evidence="4 5">
    <name type="scientific">Ancylobacter moscoviensis</name>
    <dbReference type="NCBI Taxonomy" id="2597768"/>
    <lineage>
        <taxon>Bacteria</taxon>
        <taxon>Pseudomonadati</taxon>
        <taxon>Pseudomonadota</taxon>
        <taxon>Alphaproteobacteria</taxon>
        <taxon>Hyphomicrobiales</taxon>
        <taxon>Xanthobacteraceae</taxon>
        <taxon>Ancylobacter</taxon>
    </lineage>
</organism>
<dbReference type="Pfam" id="PF19278">
    <property type="entry name" value="Hydant_A_C"/>
    <property type="match status" value="1"/>
</dbReference>
<dbReference type="EMBL" id="VMBP01000007">
    <property type="protein sequence ID" value="TSJ60162.1"/>
    <property type="molecule type" value="Genomic_DNA"/>
</dbReference>
<dbReference type="InterPro" id="IPR049517">
    <property type="entry name" value="ACX-like_C"/>
</dbReference>
<evidence type="ECO:0000313" key="5">
    <source>
        <dbReference type="Proteomes" id="UP000315321"/>
    </source>
</evidence>
<dbReference type="PANTHER" id="PTHR11365">
    <property type="entry name" value="5-OXOPROLINASE RELATED"/>
    <property type="match status" value="1"/>
</dbReference>
<evidence type="ECO:0000313" key="4">
    <source>
        <dbReference type="EMBL" id="TSJ60162.1"/>
    </source>
</evidence>
<comment type="caution">
    <text evidence="4">The sequence shown here is derived from an EMBL/GenBank/DDBJ whole genome shotgun (WGS) entry which is preliminary data.</text>
</comment>
<accession>A0ABY3DLT7</accession>
<dbReference type="RefSeq" id="WP_144344456.1">
    <property type="nucleotide sequence ID" value="NZ_VMBP01000007.1"/>
</dbReference>
<protein>
    <submittedName>
        <fullName evidence="4">Hydantoinase/oxoprolinase family protein</fullName>
    </submittedName>
</protein>
<feature type="domain" description="Acetophenone carboxylase-like C-terminal" evidence="3">
    <location>
        <begin position="522"/>
        <end position="711"/>
    </location>
</feature>
<reference evidence="4 5" key="1">
    <citation type="submission" date="2019-07" db="EMBL/GenBank/DDBJ databases">
        <authorList>
            <person name="Grouzdev D.S."/>
        </authorList>
    </citation>
    <scope>NUCLEOTIDE SEQUENCE [LARGE SCALE GENOMIC DNA]</scope>
    <source>
        <strain evidence="4 5">3C</strain>
    </source>
</reference>
<proteinExistence type="predicted"/>
<dbReference type="SUPFAM" id="SSF53067">
    <property type="entry name" value="Actin-like ATPase domain"/>
    <property type="match status" value="1"/>
</dbReference>
<feature type="domain" description="Hydantoinase/oxoprolinase N-terminal" evidence="2">
    <location>
        <begin position="11"/>
        <end position="188"/>
    </location>
</feature>
<name>A0ABY3DLT7_9HYPH</name>
<keyword evidence="5" id="KW-1185">Reference proteome</keyword>
<dbReference type="Gene3D" id="3.30.420.40">
    <property type="match status" value="1"/>
</dbReference>
<dbReference type="Pfam" id="PF05378">
    <property type="entry name" value="Hydant_A_N"/>
    <property type="match status" value="1"/>
</dbReference>
<gene>
    <name evidence="4" type="ORF">FO470_18410</name>
</gene>
<dbReference type="InterPro" id="IPR008040">
    <property type="entry name" value="Hydant_A_N"/>
</dbReference>
<sequence>MTAQARTGGYRLGVDIGGTFTDIVVIDAHGTVFSKKLLSTPHDYSEGIEAGVRDLLAELGVPAGDIVEFVHATTVATNTIIERKGARVALVTTEGFRDVLEIARFRTPRLYDIRYRKHDPLVSRELRFEVAGRLGADGEEVSPLDEAALDGIAEAIRTSGVESVAVTFINAHVDPRHEARAAALLRERLPGLMITASSELVPQQGEYERTSTTVVNAYLRPIVTAYVRSLQRRLDHMGITAPLMIMQSSGGIAPAALVADQPITIIESGPAAGVLGSARLSRHLDLGDVLVFDMGGTTAKATLTEAGDYTVSPETEVGGGPMLGARMVRGAGYPVQVPTIDIAEVGAGGGSLAANDGAGGLLVGPRSAGSTPGPIAYRRGGTQPTVTDANLVLGYLNPGVLVGGELTLDTDAARRAFGDLAASLRLEATETAEGVHRIANATMLRAIRSVSSEKGRDPSQFTLLAIGGNGPVHACSLAEDAGMDKVVIPPVAGLFSALGMLFADVEHQLVASFYRRFDETRGSDLAEATAGLVARGRDLLATQGFAGAAQDIRVLVDVKYAGQTAPLTVELDAGPAAFEGATPAVAADPVFAEIAEKFHALHDQTFGYASPQEPLQFVALRAICRGVPEAPRMPGQCLRGNEKVPPAIDREAHFAGHGWHRAQVLGRAALPDAAGDWRPGPIIVEEYDTTCVIPPGWEARRDGWNNIHARRVG</sequence>
<dbReference type="InterPro" id="IPR002821">
    <property type="entry name" value="Hydantoinase_A"/>
</dbReference>
<dbReference type="InterPro" id="IPR043129">
    <property type="entry name" value="ATPase_NBD"/>
</dbReference>